<name>S7UQA1_9BACT</name>
<comment type="caution">
    <text evidence="1">The sequence shown here is derived from an EMBL/GenBank/DDBJ whole genome shotgun (WGS) entry which is preliminary data.</text>
</comment>
<proteinExistence type="predicted"/>
<evidence type="ECO:0000313" key="1">
    <source>
        <dbReference type="EMBL" id="EPR36219.1"/>
    </source>
</evidence>
<dbReference type="EMBL" id="ATHI01000001">
    <property type="protein sequence ID" value="EPR36219.1"/>
    <property type="molecule type" value="Genomic_DNA"/>
</dbReference>
<gene>
    <name evidence="1" type="ORF">dsat_1747</name>
</gene>
<dbReference type="OrthoDB" id="5540861at2"/>
<accession>S7UQA1</accession>
<dbReference type="AlphaFoldDB" id="S7UQA1"/>
<dbReference type="RefSeq" id="WP_020885633.1">
    <property type="nucleotide sequence ID" value="NZ_ATHI01000001.1"/>
</dbReference>
<evidence type="ECO:0000313" key="2">
    <source>
        <dbReference type="Proteomes" id="UP000014975"/>
    </source>
</evidence>
<protein>
    <submittedName>
        <fullName evidence="1">Uncharacterized protein</fullName>
    </submittedName>
</protein>
<reference evidence="1 2" key="1">
    <citation type="journal article" date="2013" name="Genome Announc.">
        <title>Draft genome sequences for three mercury-methylating, sulfate-reducing bacteria.</title>
        <authorList>
            <person name="Brown S.D."/>
            <person name="Hurt R.A.Jr."/>
            <person name="Gilmour C.C."/>
            <person name="Elias D.A."/>
        </authorList>
    </citation>
    <scope>NUCLEOTIDE SEQUENCE [LARGE SCALE GENOMIC DNA]</scope>
    <source>
        <strain evidence="1 2">DSM 16529</strain>
    </source>
</reference>
<organism evidence="1 2">
    <name type="scientific">Alkalidesulfovibrio alkalitolerans DSM 16529</name>
    <dbReference type="NCBI Taxonomy" id="1121439"/>
    <lineage>
        <taxon>Bacteria</taxon>
        <taxon>Pseudomonadati</taxon>
        <taxon>Thermodesulfobacteriota</taxon>
        <taxon>Desulfovibrionia</taxon>
        <taxon>Desulfovibrionales</taxon>
        <taxon>Desulfovibrionaceae</taxon>
        <taxon>Alkalidesulfovibrio</taxon>
    </lineage>
</organism>
<dbReference type="Proteomes" id="UP000014975">
    <property type="component" value="Unassembled WGS sequence"/>
</dbReference>
<keyword evidence="2" id="KW-1185">Reference proteome</keyword>
<dbReference type="eggNOG" id="ENOG5030T7Z">
    <property type="taxonomic scope" value="Bacteria"/>
</dbReference>
<sequence>MSSKANFYVLYDGPALANHEMDVRDLAPALLALSDVLEGANEVLNGDRASISVSVRASFERGSFGIELSTVQSIWGSLGGLLSSSDVVTAKTLLEVLGLLGGVYALFKDGLIGFIKWVRGRRITKVEPLQDGNVKIIIEDESTVISRTLLKLYQDVRVRKGLENSISKPLERNGVELFAARATPGTESVFVSKEEAHHFKFPVQEDVLLSEDIRTTNLQLKSIKFKEGNKWEFYDGASEYSASIADQNFLRKIDENQLAFAKNDILVAEVLERQYHTDKGLKTERTILKIKDHIPAARQIRLPFGDTKE</sequence>